<keyword evidence="6" id="KW-0479">Metal-binding</keyword>
<comment type="catalytic activity">
    <reaction evidence="12">
        <text>(sulfur carrier)-H + L-cysteine = (sulfur carrier)-SH + L-alanine</text>
        <dbReference type="Rhea" id="RHEA:43892"/>
        <dbReference type="Rhea" id="RHEA-COMP:14737"/>
        <dbReference type="Rhea" id="RHEA-COMP:14739"/>
        <dbReference type="ChEBI" id="CHEBI:29917"/>
        <dbReference type="ChEBI" id="CHEBI:35235"/>
        <dbReference type="ChEBI" id="CHEBI:57972"/>
        <dbReference type="ChEBI" id="CHEBI:64428"/>
        <dbReference type="EC" id="2.8.1.7"/>
    </reaction>
</comment>
<dbReference type="EMBL" id="UHIC01000001">
    <property type="protein sequence ID" value="SUO95517.1"/>
    <property type="molecule type" value="Genomic_DNA"/>
</dbReference>
<protein>
    <recommendedName>
        <fullName evidence="4">cysteine desulfurase</fullName>
        <ecNumber evidence="4">2.8.1.7</ecNumber>
    </recommendedName>
    <alternativeName>
        <fullName evidence="11">Nitrogenase metalloclusters biosynthesis protein NifS</fullName>
    </alternativeName>
</protein>
<proteinExistence type="inferred from homology"/>
<evidence type="ECO:0000256" key="12">
    <source>
        <dbReference type="ARBA" id="ARBA00050776"/>
    </source>
</evidence>
<evidence type="ECO:0000256" key="8">
    <source>
        <dbReference type="ARBA" id="ARBA00023004"/>
    </source>
</evidence>
<comment type="cofactor">
    <cofactor evidence="1">
        <name>pyridoxal 5'-phosphate</name>
        <dbReference type="ChEBI" id="CHEBI:597326"/>
    </cofactor>
</comment>
<dbReference type="InterPro" id="IPR015422">
    <property type="entry name" value="PyrdxlP-dep_Trfase_small"/>
</dbReference>
<evidence type="ECO:0000256" key="4">
    <source>
        <dbReference type="ARBA" id="ARBA00012239"/>
    </source>
</evidence>
<dbReference type="GO" id="GO:0051536">
    <property type="term" value="F:iron-sulfur cluster binding"/>
    <property type="evidence" value="ECO:0007669"/>
    <property type="project" value="UniProtKB-KW"/>
</dbReference>
<dbReference type="AlphaFoldDB" id="A0A380MVT8"/>
<dbReference type="SUPFAM" id="SSF53383">
    <property type="entry name" value="PLP-dependent transferases"/>
    <property type="match status" value="1"/>
</dbReference>
<keyword evidence="8" id="KW-0408">Iron</keyword>
<sequence>MSSAWAYFDYTATTPIAPEVLSVYTQALQADWYNSGATYEPALAVRKQIETARAKLAEQLGIQASEMVFTSGATEANNLAIKGAVEYHGAKLPRVITVQTEHKAVLDTVGVLAKRGVPTEFLPVKSTGLLDLSALEAALQARTTLVSVMAVNNETGVIQPIREIADLVHRYGAKLHVDAAQALGKIPISIKDWDADAVSFSGHKVYAPKGIGALYVRRLPKMRLQAQLHGGGQERGRRSGTLPAALIMAFSSATQQAIDKLSHRRALVQQLARALVQNLPTTMQLNTTLENTRQTPHILSIHTHLPVSEVLRVANAAKIALSAGSACQSSDTEGSHVLSAMGKIEASTQSIRVSLSHLTTMDELERLIGFLWELK</sequence>
<dbReference type="Gene3D" id="3.90.1150.10">
    <property type="entry name" value="Aspartate Aminotransferase, domain 1"/>
    <property type="match status" value="1"/>
</dbReference>
<keyword evidence="9" id="KW-0411">Iron-sulfur</keyword>
<dbReference type="PANTHER" id="PTHR11601:SF34">
    <property type="entry name" value="CYSTEINE DESULFURASE"/>
    <property type="match status" value="1"/>
</dbReference>
<dbReference type="Gene3D" id="3.40.640.10">
    <property type="entry name" value="Type I PLP-dependent aspartate aminotransferase-like (Major domain)"/>
    <property type="match status" value="1"/>
</dbReference>
<dbReference type="FunFam" id="3.40.640.10:FF:000084">
    <property type="entry name" value="IscS-like cysteine desulfurase"/>
    <property type="match status" value="1"/>
</dbReference>
<dbReference type="RefSeq" id="WP_072576863.1">
    <property type="nucleotide sequence ID" value="NZ_LWHB01000110.1"/>
</dbReference>
<keyword evidence="10" id="KW-0535">Nitrogen fixation</keyword>
<comment type="similarity">
    <text evidence="3">Belongs to the class-V pyridoxal-phosphate-dependent aminotransferase family. NifS/IscS subfamily.</text>
</comment>
<evidence type="ECO:0000256" key="7">
    <source>
        <dbReference type="ARBA" id="ARBA00022898"/>
    </source>
</evidence>
<evidence type="ECO:0000256" key="6">
    <source>
        <dbReference type="ARBA" id="ARBA00022723"/>
    </source>
</evidence>
<dbReference type="OrthoDB" id="9808002at2"/>
<evidence type="ECO:0000256" key="9">
    <source>
        <dbReference type="ARBA" id="ARBA00023014"/>
    </source>
</evidence>
<keyword evidence="5 14" id="KW-0808">Transferase</keyword>
<evidence type="ECO:0000313" key="14">
    <source>
        <dbReference type="EMBL" id="SUO95517.1"/>
    </source>
</evidence>
<evidence type="ECO:0000256" key="2">
    <source>
        <dbReference type="ARBA" id="ARBA00003120"/>
    </source>
</evidence>
<evidence type="ECO:0000313" key="15">
    <source>
        <dbReference type="Proteomes" id="UP000254601"/>
    </source>
</evidence>
<comment type="function">
    <text evidence="2">Catalyzes the removal of elemental sulfur atoms from cysteine to produce alanine. Seems to participate in the biosynthesis of the nitrogenase metalloclusters by providing the inorganic sulfur required for the Fe-S core formation.</text>
</comment>
<dbReference type="InterPro" id="IPR015424">
    <property type="entry name" value="PyrdxlP-dep_Trfase"/>
</dbReference>
<accession>A0A380MVT8</accession>
<gene>
    <name evidence="14" type="primary">iscS</name>
    <name evidence="14" type="ORF">NCTC13337_01416</name>
</gene>
<dbReference type="Gene3D" id="1.10.260.50">
    <property type="match status" value="1"/>
</dbReference>
<dbReference type="EC" id="2.8.1.7" evidence="4"/>
<dbReference type="Pfam" id="PF00266">
    <property type="entry name" value="Aminotran_5"/>
    <property type="match status" value="1"/>
</dbReference>
<feature type="domain" description="Aminotransferase class V" evidence="13">
    <location>
        <begin position="7"/>
        <end position="367"/>
    </location>
</feature>
<dbReference type="GO" id="GO:0046872">
    <property type="term" value="F:metal ion binding"/>
    <property type="evidence" value="ECO:0007669"/>
    <property type="project" value="UniProtKB-KW"/>
</dbReference>
<organism evidence="14 15">
    <name type="scientific">Suttonella ornithocola</name>
    <dbReference type="NCBI Taxonomy" id="279832"/>
    <lineage>
        <taxon>Bacteria</taxon>
        <taxon>Pseudomonadati</taxon>
        <taxon>Pseudomonadota</taxon>
        <taxon>Gammaproteobacteria</taxon>
        <taxon>Cardiobacteriales</taxon>
        <taxon>Cardiobacteriaceae</taxon>
        <taxon>Suttonella</taxon>
    </lineage>
</organism>
<dbReference type="InterPro" id="IPR015421">
    <property type="entry name" value="PyrdxlP-dep_Trfase_major"/>
</dbReference>
<dbReference type="PIRSF" id="PIRSF005572">
    <property type="entry name" value="NifS"/>
    <property type="match status" value="1"/>
</dbReference>
<keyword evidence="7" id="KW-0663">Pyridoxal phosphate</keyword>
<evidence type="ECO:0000256" key="10">
    <source>
        <dbReference type="ARBA" id="ARBA00023231"/>
    </source>
</evidence>
<evidence type="ECO:0000256" key="5">
    <source>
        <dbReference type="ARBA" id="ARBA00022679"/>
    </source>
</evidence>
<dbReference type="PANTHER" id="PTHR11601">
    <property type="entry name" value="CYSTEINE DESULFURYLASE FAMILY MEMBER"/>
    <property type="match status" value="1"/>
</dbReference>
<dbReference type="GO" id="GO:0031071">
    <property type="term" value="F:cysteine desulfurase activity"/>
    <property type="evidence" value="ECO:0007669"/>
    <property type="project" value="UniProtKB-EC"/>
</dbReference>
<dbReference type="InterPro" id="IPR000192">
    <property type="entry name" value="Aminotrans_V_dom"/>
</dbReference>
<name>A0A380MVT8_9GAMM</name>
<evidence type="ECO:0000259" key="13">
    <source>
        <dbReference type="Pfam" id="PF00266"/>
    </source>
</evidence>
<evidence type="ECO:0000256" key="1">
    <source>
        <dbReference type="ARBA" id="ARBA00001933"/>
    </source>
</evidence>
<keyword evidence="15" id="KW-1185">Reference proteome</keyword>
<evidence type="ECO:0000256" key="3">
    <source>
        <dbReference type="ARBA" id="ARBA00006490"/>
    </source>
</evidence>
<dbReference type="InterPro" id="IPR016454">
    <property type="entry name" value="Cysteine_dSase"/>
</dbReference>
<evidence type="ECO:0000256" key="11">
    <source>
        <dbReference type="ARBA" id="ARBA00031911"/>
    </source>
</evidence>
<reference evidence="14 15" key="1">
    <citation type="submission" date="2018-06" db="EMBL/GenBank/DDBJ databases">
        <authorList>
            <consortium name="Pathogen Informatics"/>
            <person name="Doyle S."/>
        </authorList>
    </citation>
    <scope>NUCLEOTIDE SEQUENCE [LARGE SCALE GENOMIC DNA]</scope>
    <source>
        <strain evidence="14 15">NCTC13337</strain>
    </source>
</reference>
<dbReference type="Proteomes" id="UP000254601">
    <property type="component" value="Unassembled WGS sequence"/>
</dbReference>